<name>K5W8U5_PHACS</name>
<organism evidence="3 4">
    <name type="scientific">Phanerochaete carnosa (strain HHB-10118-sp)</name>
    <name type="common">White-rot fungus</name>
    <name type="synonym">Peniophora carnosa</name>
    <dbReference type="NCBI Taxonomy" id="650164"/>
    <lineage>
        <taxon>Eukaryota</taxon>
        <taxon>Fungi</taxon>
        <taxon>Dikarya</taxon>
        <taxon>Basidiomycota</taxon>
        <taxon>Agaricomycotina</taxon>
        <taxon>Agaricomycetes</taxon>
        <taxon>Polyporales</taxon>
        <taxon>Phanerochaetaceae</taxon>
        <taxon>Phanerochaete</taxon>
    </lineage>
</organism>
<dbReference type="EMBL" id="JH930468">
    <property type="protein sequence ID" value="EKM60333.1"/>
    <property type="molecule type" value="Genomic_DNA"/>
</dbReference>
<dbReference type="OrthoDB" id="2798025at2759"/>
<evidence type="ECO:0000313" key="3">
    <source>
        <dbReference type="EMBL" id="EKM60333.1"/>
    </source>
</evidence>
<dbReference type="InParanoid" id="K5W8U5"/>
<protein>
    <recommendedName>
        <fullName evidence="2">C2H2-type domain-containing protein</fullName>
    </recommendedName>
</protein>
<dbReference type="HOGENOM" id="CLU_581529_0_0_1"/>
<dbReference type="AlphaFoldDB" id="K5W8U5"/>
<dbReference type="GeneID" id="18912189"/>
<dbReference type="Proteomes" id="UP000008370">
    <property type="component" value="Unassembled WGS sequence"/>
</dbReference>
<keyword evidence="4" id="KW-1185">Reference proteome</keyword>
<evidence type="ECO:0000259" key="2">
    <source>
        <dbReference type="PROSITE" id="PS00028"/>
    </source>
</evidence>
<dbReference type="KEGG" id="pco:PHACADRAFT_203559"/>
<evidence type="ECO:0000313" key="4">
    <source>
        <dbReference type="Proteomes" id="UP000008370"/>
    </source>
</evidence>
<evidence type="ECO:0000256" key="1">
    <source>
        <dbReference type="SAM" id="MobiDB-lite"/>
    </source>
</evidence>
<dbReference type="InterPro" id="IPR013087">
    <property type="entry name" value="Znf_C2H2_type"/>
</dbReference>
<feature type="domain" description="C2H2-type" evidence="2">
    <location>
        <begin position="81"/>
        <end position="101"/>
    </location>
</feature>
<dbReference type="RefSeq" id="XP_007389801.1">
    <property type="nucleotide sequence ID" value="XM_007389739.1"/>
</dbReference>
<sequence>MSSPSSVSTTFKIEDAPGTSHNAIFTHWHPGAYYYSFSATQPYGCPPGSTLAHVNPSMTSTSAFPATPGIAASTEYTATPCPDCGQVIKVSSSTTYHMDRHRESQRCMRQAVRKLMEEEEARASALRTELFSNVPCDRVQRGNGGSARAAVAGDSGKEAQEEDSGEKYCDIGIQADPVLPQLQVPQVRTTRKASRRCQSEPLLGPLESHELDAAAKVCVFVVNSDLQAQKATKERDSVKCLQCGETLLKRNVRSHVGSHILRQVVSAPEGPNMKHTVHPSNPCGFCGRAGCDINLVKTDSPASKYTATTSNCPHAHSFSWNKARRFSSVMPCTNVPVQCLLCPKDPFTKLRTVYWKYNMFHHIQTAHPEHWDWQAHRVHDIGINFRRLLAISERELDTVARGRTRPYPGAVGGAVDDGDGSVISNKRAAVEALVRSTSHDSEGSLKRFKKS</sequence>
<accession>K5W8U5</accession>
<gene>
    <name evidence="3" type="ORF">PHACADRAFT_203559</name>
</gene>
<dbReference type="PROSITE" id="PS00028">
    <property type="entry name" value="ZINC_FINGER_C2H2_1"/>
    <property type="match status" value="1"/>
</dbReference>
<reference evidence="3 4" key="1">
    <citation type="journal article" date="2012" name="BMC Genomics">
        <title>Comparative genomics of the white-rot fungi, Phanerochaete carnosa and P. chrysosporium, to elucidate the genetic basis of the distinct wood types they colonize.</title>
        <authorList>
            <person name="Suzuki H."/>
            <person name="MacDonald J."/>
            <person name="Syed K."/>
            <person name="Salamov A."/>
            <person name="Hori C."/>
            <person name="Aerts A."/>
            <person name="Henrissat B."/>
            <person name="Wiebenga A."/>
            <person name="vanKuyk P.A."/>
            <person name="Barry K."/>
            <person name="Lindquist E."/>
            <person name="LaButti K."/>
            <person name="Lapidus A."/>
            <person name="Lucas S."/>
            <person name="Coutinho P."/>
            <person name="Gong Y."/>
            <person name="Samejima M."/>
            <person name="Mahadevan R."/>
            <person name="Abou-Zaid M."/>
            <person name="de Vries R.P."/>
            <person name="Igarashi K."/>
            <person name="Yadav J.S."/>
            <person name="Grigoriev I.V."/>
            <person name="Master E.R."/>
        </authorList>
    </citation>
    <scope>NUCLEOTIDE SEQUENCE [LARGE SCALE GENOMIC DNA]</scope>
    <source>
        <strain evidence="3 4">HHB-10118-sp</strain>
    </source>
</reference>
<feature type="region of interest" description="Disordered" evidence="1">
    <location>
        <begin position="142"/>
        <end position="162"/>
    </location>
</feature>
<proteinExistence type="predicted"/>